<dbReference type="AlphaFoldDB" id="A0AAW1SWS4"/>
<comment type="caution">
    <text evidence="2">The sequence shown here is derived from an EMBL/GenBank/DDBJ whole genome shotgun (WGS) entry which is preliminary data.</text>
</comment>
<organism evidence="2 3">
    <name type="scientific">Apatococcus fuscideae</name>
    <dbReference type="NCBI Taxonomy" id="2026836"/>
    <lineage>
        <taxon>Eukaryota</taxon>
        <taxon>Viridiplantae</taxon>
        <taxon>Chlorophyta</taxon>
        <taxon>core chlorophytes</taxon>
        <taxon>Trebouxiophyceae</taxon>
        <taxon>Chlorellales</taxon>
        <taxon>Chlorellaceae</taxon>
        <taxon>Apatococcus</taxon>
    </lineage>
</organism>
<evidence type="ECO:0000313" key="3">
    <source>
        <dbReference type="Proteomes" id="UP001485043"/>
    </source>
</evidence>
<sequence length="58" mass="6261">MATATPAVETGFRPSPIVETGFRNNEANGFETPRSWAQASDPAAVSQPESRRLSTLRV</sequence>
<feature type="region of interest" description="Disordered" evidence="1">
    <location>
        <begin position="1"/>
        <end position="58"/>
    </location>
</feature>
<dbReference type="EMBL" id="JALJOV010000712">
    <property type="protein sequence ID" value="KAK9861715.1"/>
    <property type="molecule type" value="Genomic_DNA"/>
</dbReference>
<dbReference type="Proteomes" id="UP001485043">
    <property type="component" value="Unassembled WGS sequence"/>
</dbReference>
<protein>
    <submittedName>
        <fullName evidence="2">Uncharacterized protein</fullName>
    </submittedName>
</protein>
<reference evidence="2 3" key="1">
    <citation type="journal article" date="2024" name="Nat. Commun.">
        <title>Phylogenomics reveals the evolutionary origins of lichenization in chlorophyte algae.</title>
        <authorList>
            <person name="Puginier C."/>
            <person name="Libourel C."/>
            <person name="Otte J."/>
            <person name="Skaloud P."/>
            <person name="Haon M."/>
            <person name="Grisel S."/>
            <person name="Petersen M."/>
            <person name="Berrin J.G."/>
            <person name="Delaux P.M."/>
            <person name="Dal Grande F."/>
            <person name="Keller J."/>
        </authorList>
    </citation>
    <scope>NUCLEOTIDE SEQUENCE [LARGE SCALE GENOMIC DNA]</scope>
    <source>
        <strain evidence="2 3">SAG 2523</strain>
    </source>
</reference>
<evidence type="ECO:0000313" key="2">
    <source>
        <dbReference type="EMBL" id="KAK9861715.1"/>
    </source>
</evidence>
<accession>A0AAW1SWS4</accession>
<evidence type="ECO:0000256" key="1">
    <source>
        <dbReference type="SAM" id="MobiDB-lite"/>
    </source>
</evidence>
<proteinExistence type="predicted"/>
<keyword evidence="3" id="KW-1185">Reference proteome</keyword>
<gene>
    <name evidence="2" type="ORF">WJX84_006145</name>
</gene>
<name>A0AAW1SWS4_9CHLO</name>